<dbReference type="AlphaFoldDB" id="A0A1T5IP63"/>
<protein>
    <submittedName>
        <fullName evidence="1">Uncharacterized protein</fullName>
    </submittedName>
</protein>
<keyword evidence="2" id="KW-1185">Reference proteome</keyword>
<dbReference type="EMBL" id="FUZU01000001">
    <property type="protein sequence ID" value="SKC41004.1"/>
    <property type="molecule type" value="Genomic_DNA"/>
</dbReference>
<dbReference type="RefSeq" id="WP_079684887.1">
    <property type="nucleotide sequence ID" value="NZ_FUZU01000001.1"/>
</dbReference>
<organism evidence="1 2">
    <name type="scientific">Ohtaekwangia koreensis</name>
    <dbReference type="NCBI Taxonomy" id="688867"/>
    <lineage>
        <taxon>Bacteria</taxon>
        <taxon>Pseudomonadati</taxon>
        <taxon>Bacteroidota</taxon>
        <taxon>Cytophagia</taxon>
        <taxon>Cytophagales</taxon>
        <taxon>Fulvivirgaceae</taxon>
        <taxon>Ohtaekwangia</taxon>
    </lineage>
</organism>
<name>A0A1T5IP63_9BACT</name>
<reference evidence="1 2" key="1">
    <citation type="submission" date="2017-02" db="EMBL/GenBank/DDBJ databases">
        <authorList>
            <person name="Peterson S.W."/>
        </authorList>
    </citation>
    <scope>NUCLEOTIDE SEQUENCE [LARGE SCALE GENOMIC DNA]</scope>
    <source>
        <strain evidence="1 2">DSM 25262</strain>
    </source>
</reference>
<accession>A0A1T5IP63</accession>
<dbReference type="Proteomes" id="UP000190961">
    <property type="component" value="Unassembled WGS sequence"/>
</dbReference>
<dbReference type="STRING" id="688867.SAMN05660236_0244"/>
<dbReference type="OrthoDB" id="982253at2"/>
<gene>
    <name evidence="1" type="ORF">SAMN05660236_0244</name>
</gene>
<evidence type="ECO:0000313" key="1">
    <source>
        <dbReference type="EMBL" id="SKC41004.1"/>
    </source>
</evidence>
<sequence>MSKKKNTLKDLNDFLKQQAATLVSPAQLSEQIETPPPPAAEAIPVVTPQPTVEPASVVVEEVTTAKVIDAIKTLAQKEGTTTQRKLYDIILQAAESKIISTAEDKMLINTVLFLKSGDNWKDVIRDYWKNR</sequence>
<proteinExistence type="predicted"/>
<evidence type="ECO:0000313" key="2">
    <source>
        <dbReference type="Proteomes" id="UP000190961"/>
    </source>
</evidence>